<organism evidence="3">
    <name type="scientific">Drosophila persimilis</name>
    <name type="common">Fruit fly</name>
    <dbReference type="NCBI Taxonomy" id="7234"/>
    <lineage>
        <taxon>Eukaryota</taxon>
        <taxon>Metazoa</taxon>
        <taxon>Ecdysozoa</taxon>
        <taxon>Arthropoda</taxon>
        <taxon>Hexapoda</taxon>
        <taxon>Insecta</taxon>
        <taxon>Pterygota</taxon>
        <taxon>Neoptera</taxon>
        <taxon>Endopterygota</taxon>
        <taxon>Diptera</taxon>
        <taxon>Brachycera</taxon>
        <taxon>Muscomorpha</taxon>
        <taxon>Ephydroidea</taxon>
        <taxon>Drosophilidae</taxon>
        <taxon>Drosophila</taxon>
        <taxon>Sophophora</taxon>
    </lineage>
</organism>
<proteinExistence type="predicted"/>
<sequence>MLVPRRGSSDQHRTTAVRTAGHATDRHSGHCGAGGTPQHQHLLQHYQQRRVSTMDIITEERNV</sequence>
<evidence type="ECO:0000313" key="3">
    <source>
        <dbReference type="Proteomes" id="UP000008744"/>
    </source>
</evidence>
<feature type="region of interest" description="Disordered" evidence="1">
    <location>
        <begin position="1"/>
        <end position="40"/>
    </location>
</feature>
<dbReference type="OMA" id="CTTTTIH"/>
<dbReference type="Proteomes" id="UP000008744">
    <property type="component" value="Unassembled WGS sequence"/>
</dbReference>
<name>B4GWH9_DROPE</name>
<gene>
    <name evidence="2" type="primary">Dper\GL16440</name>
    <name evidence="2" type="ORF">Dper_GL16440</name>
</gene>
<dbReference type="AlphaFoldDB" id="B4GWH9"/>
<reference evidence="2 3" key="1">
    <citation type="journal article" date="2007" name="Nature">
        <title>Evolution of genes and genomes on the Drosophila phylogeny.</title>
        <authorList>
            <consortium name="Drosophila 12 Genomes Consortium"/>
            <person name="Clark A.G."/>
            <person name="Eisen M.B."/>
            <person name="Smith D.R."/>
            <person name="Bergman C.M."/>
            <person name="Oliver B."/>
            <person name="Markow T.A."/>
            <person name="Kaufman T.C."/>
            <person name="Kellis M."/>
            <person name="Gelbart W."/>
            <person name="Iyer V.N."/>
            <person name="Pollard D.A."/>
            <person name="Sackton T.B."/>
            <person name="Larracuente A.M."/>
            <person name="Singh N.D."/>
            <person name="Abad J.P."/>
            <person name="Abt D.N."/>
            <person name="Adryan B."/>
            <person name="Aguade M."/>
            <person name="Akashi H."/>
            <person name="Anderson W.W."/>
            <person name="Aquadro C.F."/>
            <person name="Ardell D.H."/>
            <person name="Arguello R."/>
            <person name="Artieri C.G."/>
            <person name="Barbash D.A."/>
            <person name="Barker D."/>
            <person name="Barsanti P."/>
            <person name="Batterham P."/>
            <person name="Batzoglou S."/>
            <person name="Begun D."/>
            <person name="Bhutkar A."/>
            <person name="Blanco E."/>
            <person name="Bosak S.A."/>
            <person name="Bradley R.K."/>
            <person name="Brand A.D."/>
            <person name="Brent M.R."/>
            <person name="Brooks A.N."/>
            <person name="Brown R.H."/>
            <person name="Butlin R.K."/>
            <person name="Caggese C."/>
            <person name="Calvi B.R."/>
            <person name="Bernardo de Carvalho A."/>
            <person name="Caspi A."/>
            <person name="Castrezana S."/>
            <person name="Celniker S.E."/>
            <person name="Chang J.L."/>
            <person name="Chapple C."/>
            <person name="Chatterji S."/>
            <person name="Chinwalla A."/>
            <person name="Civetta A."/>
            <person name="Clifton S.W."/>
            <person name="Comeron J.M."/>
            <person name="Costello J.C."/>
            <person name="Coyne J.A."/>
            <person name="Daub J."/>
            <person name="David R.G."/>
            <person name="Delcher A.L."/>
            <person name="Delehaunty K."/>
            <person name="Do C.B."/>
            <person name="Ebling H."/>
            <person name="Edwards K."/>
            <person name="Eickbush T."/>
            <person name="Evans J.D."/>
            <person name="Filipski A."/>
            <person name="Findeiss S."/>
            <person name="Freyhult E."/>
            <person name="Fulton L."/>
            <person name="Fulton R."/>
            <person name="Garcia A.C."/>
            <person name="Gardiner A."/>
            <person name="Garfield D.A."/>
            <person name="Garvin B.E."/>
            <person name="Gibson G."/>
            <person name="Gilbert D."/>
            <person name="Gnerre S."/>
            <person name="Godfrey J."/>
            <person name="Good R."/>
            <person name="Gotea V."/>
            <person name="Gravely B."/>
            <person name="Greenberg A.J."/>
            <person name="Griffiths-Jones S."/>
            <person name="Gross S."/>
            <person name="Guigo R."/>
            <person name="Gustafson E.A."/>
            <person name="Haerty W."/>
            <person name="Hahn M.W."/>
            <person name="Halligan D.L."/>
            <person name="Halpern A.L."/>
            <person name="Halter G.M."/>
            <person name="Han M.V."/>
            <person name="Heger A."/>
            <person name="Hillier L."/>
            <person name="Hinrichs A.S."/>
            <person name="Holmes I."/>
            <person name="Hoskins R.A."/>
            <person name="Hubisz M.J."/>
            <person name="Hultmark D."/>
            <person name="Huntley M.A."/>
            <person name="Jaffe D.B."/>
            <person name="Jagadeeshan S."/>
            <person name="Jeck W.R."/>
            <person name="Johnson J."/>
            <person name="Jones C.D."/>
            <person name="Jordan W.C."/>
            <person name="Karpen G.H."/>
            <person name="Kataoka E."/>
            <person name="Keightley P.D."/>
            <person name="Kheradpour P."/>
            <person name="Kirkness E.F."/>
            <person name="Koerich L.B."/>
            <person name="Kristiansen K."/>
            <person name="Kudrna D."/>
            <person name="Kulathinal R.J."/>
            <person name="Kumar S."/>
            <person name="Kwok R."/>
            <person name="Lander E."/>
            <person name="Langley C.H."/>
            <person name="Lapoint R."/>
            <person name="Lazzaro B.P."/>
            <person name="Lee S.J."/>
            <person name="Levesque L."/>
            <person name="Li R."/>
            <person name="Lin C.F."/>
            <person name="Lin M.F."/>
            <person name="Lindblad-Toh K."/>
            <person name="Llopart A."/>
            <person name="Long M."/>
            <person name="Low L."/>
            <person name="Lozovsky E."/>
            <person name="Lu J."/>
            <person name="Luo M."/>
            <person name="Machado C.A."/>
            <person name="Makalowski W."/>
            <person name="Marzo M."/>
            <person name="Matsuda M."/>
            <person name="Matzkin L."/>
            <person name="McAllister B."/>
            <person name="McBride C.S."/>
            <person name="McKernan B."/>
            <person name="McKernan K."/>
            <person name="Mendez-Lago M."/>
            <person name="Minx P."/>
            <person name="Mollenhauer M.U."/>
            <person name="Montooth K."/>
            <person name="Mount S.M."/>
            <person name="Mu X."/>
            <person name="Myers E."/>
            <person name="Negre B."/>
            <person name="Newfeld S."/>
            <person name="Nielsen R."/>
            <person name="Noor M.A."/>
            <person name="O'Grady P."/>
            <person name="Pachter L."/>
            <person name="Papaceit M."/>
            <person name="Parisi M.J."/>
            <person name="Parisi M."/>
            <person name="Parts L."/>
            <person name="Pedersen J.S."/>
            <person name="Pesole G."/>
            <person name="Phillippy A.M."/>
            <person name="Ponting C.P."/>
            <person name="Pop M."/>
            <person name="Porcelli D."/>
            <person name="Powell J.R."/>
            <person name="Prohaska S."/>
            <person name="Pruitt K."/>
            <person name="Puig M."/>
            <person name="Quesneville H."/>
            <person name="Ram K.R."/>
            <person name="Rand D."/>
            <person name="Rasmussen M.D."/>
            <person name="Reed L.K."/>
            <person name="Reenan R."/>
            <person name="Reily A."/>
            <person name="Remington K.A."/>
            <person name="Rieger T.T."/>
            <person name="Ritchie M.G."/>
            <person name="Robin C."/>
            <person name="Rogers Y.H."/>
            <person name="Rohde C."/>
            <person name="Rozas J."/>
            <person name="Rubenfield M.J."/>
            <person name="Ruiz A."/>
            <person name="Russo S."/>
            <person name="Salzberg S.L."/>
            <person name="Sanchez-Gracia A."/>
            <person name="Saranga D.J."/>
            <person name="Sato H."/>
            <person name="Schaeffer S.W."/>
            <person name="Schatz M.C."/>
            <person name="Schlenke T."/>
            <person name="Schwartz R."/>
            <person name="Segarra C."/>
            <person name="Singh R.S."/>
            <person name="Sirot L."/>
            <person name="Sirota M."/>
            <person name="Sisneros N.B."/>
            <person name="Smith C.D."/>
            <person name="Smith T.F."/>
            <person name="Spieth J."/>
            <person name="Stage D.E."/>
            <person name="Stark A."/>
            <person name="Stephan W."/>
            <person name="Strausberg R.L."/>
            <person name="Strempel S."/>
            <person name="Sturgill D."/>
            <person name="Sutton G."/>
            <person name="Sutton G.G."/>
            <person name="Tao W."/>
            <person name="Teichmann S."/>
            <person name="Tobari Y.N."/>
            <person name="Tomimura Y."/>
            <person name="Tsolas J.M."/>
            <person name="Valente V.L."/>
            <person name="Venter E."/>
            <person name="Venter J.C."/>
            <person name="Vicario S."/>
            <person name="Vieira F.G."/>
            <person name="Vilella A.J."/>
            <person name="Villasante A."/>
            <person name="Walenz B."/>
            <person name="Wang J."/>
            <person name="Wasserman M."/>
            <person name="Watts T."/>
            <person name="Wilson D."/>
            <person name="Wilson R.K."/>
            <person name="Wing R.A."/>
            <person name="Wolfner M.F."/>
            <person name="Wong A."/>
            <person name="Wong G.K."/>
            <person name="Wu C.I."/>
            <person name="Wu G."/>
            <person name="Yamamoto D."/>
            <person name="Yang H.P."/>
            <person name="Yang S.P."/>
            <person name="Yorke J.A."/>
            <person name="Yoshida K."/>
            <person name="Zdobnov E."/>
            <person name="Zhang P."/>
            <person name="Zhang Y."/>
            <person name="Zimin A.V."/>
            <person name="Baldwin J."/>
            <person name="Abdouelleil A."/>
            <person name="Abdulkadir J."/>
            <person name="Abebe A."/>
            <person name="Abera B."/>
            <person name="Abreu J."/>
            <person name="Acer S.C."/>
            <person name="Aftuck L."/>
            <person name="Alexander A."/>
            <person name="An P."/>
            <person name="Anderson E."/>
            <person name="Anderson S."/>
            <person name="Arachi H."/>
            <person name="Azer M."/>
            <person name="Bachantsang P."/>
            <person name="Barry A."/>
            <person name="Bayul T."/>
            <person name="Berlin A."/>
            <person name="Bessette D."/>
            <person name="Bloom T."/>
            <person name="Blye J."/>
            <person name="Boguslavskiy L."/>
            <person name="Bonnet C."/>
            <person name="Boukhgalter B."/>
            <person name="Bourzgui I."/>
            <person name="Brown A."/>
            <person name="Cahill P."/>
            <person name="Channer S."/>
            <person name="Cheshatsang Y."/>
            <person name="Chuda L."/>
            <person name="Citroen M."/>
            <person name="Collymore A."/>
            <person name="Cooke P."/>
            <person name="Costello M."/>
            <person name="D'Aco K."/>
            <person name="Daza R."/>
            <person name="De Haan G."/>
            <person name="DeGray S."/>
            <person name="DeMaso C."/>
            <person name="Dhargay N."/>
            <person name="Dooley K."/>
            <person name="Dooley E."/>
            <person name="Doricent M."/>
            <person name="Dorje P."/>
            <person name="Dorjee K."/>
            <person name="Dupes A."/>
            <person name="Elong R."/>
            <person name="Falk J."/>
            <person name="Farina A."/>
            <person name="Faro S."/>
            <person name="Ferguson D."/>
            <person name="Fisher S."/>
            <person name="Foley C.D."/>
            <person name="Franke A."/>
            <person name="Friedrich D."/>
            <person name="Gadbois L."/>
            <person name="Gearin G."/>
            <person name="Gearin C.R."/>
            <person name="Giannoukos G."/>
            <person name="Goode T."/>
            <person name="Graham J."/>
            <person name="Grandbois E."/>
            <person name="Grewal S."/>
            <person name="Gyaltsen K."/>
            <person name="Hafez N."/>
            <person name="Hagos B."/>
            <person name="Hall J."/>
            <person name="Henson C."/>
            <person name="Hollinger A."/>
            <person name="Honan T."/>
            <person name="Huard M.D."/>
            <person name="Hughes L."/>
            <person name="Hurhula B."/>
            <person name="Husby M.E."/>
            <person name="Kamat A."/>
            <person name="Kanga B."/>
            <person name="Kashin S."/>
            <person name="Khazanovich D."/>
            <person name="Kisner P."/>
            <person name="Lance K."/>
            <person name="Lara M."/>
            <person name="Lee W."/>
            <person name="Lennon N."/>
            <person name="Letendre F."/>
            <person name="LeVine R."/>
            <person name="Lipovsky A."/>
            <person name="Liu X."/>
            <person name="Liu J."/>
            <person name="Liu S."/>
            <person name="Lokyitsang T."/>
            <person name="Lokyitsang Y."/>
            <person name="Lubonja R."/>
            <person name="Lui A."/>
            <person name="MacDonald P."/>
            <person name="Magnisalis V."/>
            <person name="Maru K."/>
            <person name="Matthews C."/>
            <person name="McCusker W."/>
            <person name="McDonough S."/>
            <person name="Mehta T."/>
            <person name="Meldrim J."/>
            <person name="Meneus L."/>
            <person name="Mihai O."/>
            <person name="Mihalev A."/>
            <person name="Mihova T."/>
            <person name="Mittelman R."/>
            <person name="Mlenga V."/>
            <person name="Montmayeur A."/>
            <person name="Mulrain L."/>
            <person name="Navidi A."/>
            <person name="Naylor J."/>
            <person name="Negash T."/>
            <person name="Nguyen T."/>
            <person name="Nguyen N."/>
            <person name="Nicol R."/>
            <person name="Norbu C."/>
            <person name="Norbu N."/>
            <person name="Novod N."/>
            <person name="O'Neill B."/>
            <person name="Osman S."/>
            <person name="Markiewicz E."/>
            <person name="Oyono O.L."/>
            <person name="Patti C."/>
            <person name="Phunkhang P."/>
            <person name="Pierre F."/>
            <person name="Priest M."/>
            <person name="Raghuraman S."/>
            <person name="Rege F."/>
            <person name="Reyes R."/>
            <person name="Rise C."/>
            <person name="Rogov P."/>
            <person name="Ross K."/>
            <person name="Ryan E."/>
            <person name="Settipalli S."/>
            <person name="Shea T."/>
            <person name="Sherpa N."/>
            <person name="Shi L."/>
            <person name="Shih D."/>
            <person name="Sparrow T."/>
            <person name="Spaulding J."/>
            <person name="Stalker J."/>
            <person name="Stange-Thomann N."/>
            <person name="Stavropoulos S."/>
            <person name="Stone C."/>
            <person name="Strader C."/>
            <person name="Tesfaye S."/>
            <person name="Thomson T."/>
            <person name="Thoulutsang Y."/>
            <person name="Thoulutsang D."/>
            <person name="Topham K."/>
            <person name="Topping I."/>
            <person name="Tsamla T."/>
            <person name="Vassiliev H."/>
            <person name="Vo A."/>
            <person name="Wangchuk T."/>
            <person name="Wangdi T."/>
            <person name="Weiand M."/>
            <person name="Wilkinson J."/>
            <person name="Wilson A."/>
            <person name="Yadav S."/>
            <person name="Young G."/>
            <person name="Yu Q."/>
            <person name="Zembek L."/>
            <person name="Zhong D."/>
            <person name="Zimmer A."/>
            <person name="Zwirko Z."/>
            <person name="Jaffe D.B."/>
            <person name="Alvarez P."/>
            <person name="Brockman W."/>
            <person name="Butler J."/>
            <person name="Chin C."/>
            <person name="Gnerre S."/>
            <person name="Grabherr M."/>
            <person name="Kleber M."/>
            <person name="Mauceli E."/>
            <person name="MacCallum I."/>
        </authorList>
    </citation>
    <scope>NUCLEOTIDE SEQUENCE [LARGE SCALE GENOMIC DNA]</scope>
    <source>
        <strain evidence="3">MSH-3 / Tucson 14011-0111.49</strain>
    </source>
</reference>
<keyword evidence="3" id="KW-1185">Reference proteome</keyword>
<dbReference type="PhylomeDB" id="B4GWH9"/>
<accession>B4GWH9</accession>
<dbReference type="EMBL" id="CH479194">
    <property type="protein sequence ID" value="EDW27063.1"/>
    <property type="molecule type" value="Genomic_DNA"/>
</dbReference>
<dbReference type="HOGENOM" id="CLU_200711_0_0_1"/>
<evidence type="ECO:0000256" key="1">
    <source>
        <dbReference type="SAM" id="MobiDB-lite"/>
    </source>
</evidence>
<protein>
    <submittedName>
        <fullName evidence="2">GL16440</fullName>
    </submittedName>
</protein>
<evidence type="ECO:0000313" key="2">
    <source>
        <dbReference type="EMBL" id="EDW27063.1"/>
    </source>
</evidence>